<accession>A0ABU5IW46</accession>
<dbReference type="InterPro" id="IPR010461">
    <property type="entry name" value="ComK"/>
</dbReference>
<keyword evidence="2" id="KW-1185">Reference proteome</keyword>
<protein>
    <submittedName>
        <fullName evidence="1">Competence protein ComK</fullName>
    </submittedName>
</protein>
<evidence type="ECO:0000313" key="1">
    <source>
        <dbReference type="EMBL" id="MDZ5471368.1"/>
    </source>
</evidence>
<dbReference type="Proteomes" id="UP001290455">
    <property type="component" value="Unassembled WGS sequence"/>
</dbReference>
<evidence type="ECO:0000313" key="2">
    <source>
        <dbReference type="Proteomes" id="UP001290455"/>
    </source>
</evidence>
<sequence>MNTFGGVLTKNTMAVSSRYDQCGNLTSLVFDKKGKHKVDKSSKKLIEDTLLFFAESFEGAVKGAKSVIGRHHMPPIVICAALNMYWFPTHSPDNDECTWFSLAHIARVIPLDAQHCKVIFKNGESILVNMKSTRLEAKRNLAAKLKTIVDDRCHIKRTFLFLPDSGMMCVSDNNDPYMTSEEENHHKG</sequence>
<comment type="caution">
    <text evidence="1">The sequence shown here is derived from an EMBL/GenBank/DDBJ whole genome shotgun (WGS) entry which is preliminary data.</text>
</comment>
<dbReference type="EMBL" id="JAXOFX010000003">
    <property type="protein sequence ID" value="MDZ5471368.1"/>
    <property type="molecule type" value="Genomic_DNA"/>
</dbReference>
<reference evidence="1 2" key="1">
    <citation type="submission" date="2023-11" db="EMBL/GenBank/DDBJ databases">
        <title>Bacillus jintuensis, isolated from a mudflat on the Beibu Gulf coast.</title>
        <authorList>
            <person name="Li M."/>
        </authorList>
    </citation>
    <scope>NUCLEOTIDE SEQUENCE [LARGE SCALE GENOMIC DNA]</scope>
    <source>
        <strain evidence="1 2">31A1R</strain>
    </source>
</reference>
<gene>
    <name evidence="1" type="ORF">SM124_06370</name>
</gene>
<name>A0ABU5IW46_9BACI</name>
<dbReference type="Pfam" id="PF06338">
    <property type="entry name" value="ComK"/>
    <property type="match status" value="1"/>
</dbReference>
<organism evidence="1 2">
    <name type="scientific">Robertmurraya mangrovi</name>
    <dbReference type="NCBI Taxonomy" id="3098077"/>
    <lineage>
        <taxon>Bacteria</taxon>
        <taxon>Bacillati</taxon>
        <taxon>Bacillota</taxon>
        <taxon>Bacilli</taxon>
        <taxon>Bacillales</taxon>
        <taxon>Bacillaceae</taxon>
        <taxon>Robertmurraya</taxon>
    </lineage>
</organism>
<dbReference type="RefSeq" id="WP_322445664.1">
    <property type="nucleotide sequence ID" value="NZ_JAXOFX010000003.1"/>
</dbReference>
<proteinExistence type="predicted"/>